<organism evidence="1 2">
    <name type="scientific">Bradyrhizobium pachyrhizi</name>
    <dbReference type="NCBI Taxonomy" id="280333"/>
    <lineage>
        <taxon>Bacteria</taxon>
        <taxon>Pseudomonadati</taxon>
        <taxon>Pseudomonadota</taxon>
        <taxon>Alphaproteobacteria</taxon>
        <taxon>Hyphomicrobiales</taxon>
        <taxon>Nitrobacteraceae</taxon>
        <taxon>Bradyrhizobium</taxon>
    </lineage>
</organism>
<accession>A0A844SNW8</accession>
<dbReference type="AlphaFoldDB" id="A0A844SNW8"/>
<evidence type="ECO:0000313" key="2">
    <source>
        <dbReference type="Proteomes" id="UP000436468"/>
    </source>
</evidence>
<gene>
    <name evidence="1" type="ORF">GPL21_06185</name>
</gene>
<evidence type="ECO:0000313" key="1">
    <source>
        <dbReference type="EMBL" id="MVT64701.1"/>
    </source>
</evidence>
<protein>
    <recommendedName>
        <fullName evidence="3">Transcriptional regulator</fullName>
    </recommendedName>
</protein>
<dbReference type="EMBL" id="WQNF01000003">
    <property type="protein sequence ID" value="MVT64701.1"/>
    <property type="molecule type" value="Genomic_DNA"/>
</dbReference>
<evidence type="ECO:0008006" key="3">
    <source>
        <dbReference type="Google" id="ProtNLM"/>
    </source>
</evidence>
<dbReference type="RefSeq" id="WP_157341815.1">
    <property type="nucleotide sequence ID" value="NZ_CP176492.1"/>
</dbReference>
<reference evidence="1 2" key="1">
    <citation type="submission" date="2019-12" db="EMBL/GenBank/DDBJ databases">
        <title>Draft genome sequences Bradyrhizobium cajani AMBPC1010, Bradyrhizobium pachyrhizi AMBPC1040 and Bradyrhizobium yuanmingense ALSPC3051, three plant growth promoting strains isolated from nodules of Cajanus cajan L. in Dominican Republic.</title>
        <authorList>
            <person name="Flores-Felix J.D."/>
            <person name="Araujo J."/>
            <person name="Diaz-Alcantara C."/>
            <person name="Gonzalez-Andres F."/>
            <person name="Velazquez E."/>
        </authorList>
    </citation>
    <scope>NUCLEOTIDE SEQUENCE [LARGE SCALE GENOMIC DNA]</scope>
    <source>
        <strain evidence="1 2">1040</strain>
    </source>
</reference>
<name>A0A844SNW8_9BRAD</name>
<dbReference type="Proteomes" id="UP000436468">
    <property type="component" value="Unassembled WGS sequence"/>
</dbReference>
<keyword evidence="2" id="KW-1185">Reference proteome</keyword>
<sequence>MKPTLEELQALRLLRAFSSIQDADNRKTVVDFVEAIAKAEREKKKGP</sequence>
<proteinExistence type="predicted"/>
<comment type="caution">
    <text evidence="1">The sequence shown here is derived from an EMBL/GenBank/DDBJ whole genome shotgun (WGS) entry which is preliminary data.</text>
</comment>